<evidence type="ECO:0000313" key="2">
    <source>
        <dbReference type="Proteomes" id="UP000636960"/>
    </source>
</evidence>
<reference evidence="1" key="1">
    <citation type="submission" date="2021-01" db="EMBL/GenBank/DDBJ databases">
        <title>Whole genome shotgun sequence of Actinoplanes rishiriensis NBRC 108556.</title>
        <authorList>
            <person name="Komaki H."/>
            <person name="Tamura T."/>
        </authorList>
    </citation>
    <scope>NUCLEOTIDE SEQUENCE</scope>
    <source>
        <strain evidence="1">NBRC 108556</strain>
    </source>
</reference>
<evidence type="ECO:0008006" key="3">
    <source>
        <dbReference type="Google" id="ProtNLM"/>
    </source>
</evidence>
<dbReference type="PANTHER" id="PTHR36221:SF1">
    <property type="entry name" value="DUF742 DOMAIN-CONTAINING PROTEIN"/>
    <property type="match status" value="1"/>
</dbReference>
<dbReference type="SUPFAM" id="SSF46785">
    <property type="entry name" value="Winged helix' DNA-binding domain"/>
    <property type="match status" value="1"/>
</dbReference>
<accession>A0A919JXM9</accession>
<protein>
    <recommendedName>
        <fullName evidence="3">DUF742 domain-containing protein</fullName>
    </recommendedName>
</protein>
<gene>
    <name evidence="1" type="ORF">Ari01nite_30140</name>
</gene>
<dbReference type="PANTHER" id="PTHR36221">
    <property type="entry name" value="DUF742 DOMAIN-CONTAINING PROTEIN"/>
    <property type="match status" value="1"/>
</dbReference>
<dbReference type="InterPro" id="IPR007995">
    <property type="entry name" value="DUF742"/>
</dbReference>
<dbReference type="InterPro" id="IPR036390">
    <property type="entry name" value="WH_DNA-bd_sf"/>
</dbReference>
<dbReference type="InterPro" id="IPR036388">
    <property type="entry name" value="WH-like_DNA-bd_sf"/>
</dbReference>
<name>A0A919JXM9_9ACTN</name>
<evidence type="ECO:0000313" key="1">
    <source>
        <dbReference type="EMBL" id="GIE95549.1"/>
    </source>
</evidence>
<dbReference type="Proteomes" id="UP000636960">
    <property type="component" value="Unassembled WGS sequence"/>
</dbReference>
<dbReference type="InterPro" id="IPR011991">
    <property type="entry name" value="ArsR-like_HTH"/>
</dbReference>
<keyword evidence="2" id="KW-1185">Reference proteome</keyword>
<organism evidence="1 2">
    <name type="scientific">Paractinoplanes rishiriensis</name>
    <dbReference type="NCBI Taxonomy" id="1050105"/>
    <lineage>
        <taxon>Bacteria</taxon>
        <taxon>Bacillati</taxon>
        <taxon>Actinomycetota</taxon>
        <taxon>Actinomycetes</taxon>
        <taxon>Micromonosporales</taxon>
        <taxon>Micromonosporaceae</taxon>
        <taxon>Paractinoplanes</taxon>
    </lineage>
</organism>
<dbReference type="AlphaFoldDB" id="A0A919JXM9"/>
<dbReference type="Gene3D" id="1.10.10.10">
    <property type="entry name" value="Winged helix-like DNA-binding domain superfamily/Winged helix DNA-binding domain"/>
    <property type="match status" value="1"/>
</dbReference>
<dbReference type="Pfam" id="PF05331">
    <property type="entry name" value="DUF742"/>
    <property type="match status" value="1"/>
</dbReference>
<dbReference type="RefSeq" id="WP_203781850.1">
    <property type="nucleotide sequence ID" value="NZ_BOMV01000034.1"/>
</dbReference>
<proteinExistence type="predicted"/>
<dbReference type="EMBL" id="BOMV01000034">
    <property type="protein sequence ID" value="GIE95549.1"/>
    <property type="molecule type" value="Genomic_DNA"/>
</dbReference>
<dbReference type="CDD" id="cd00090">
    <property type="entry name" value="HTH_ARSR"/>
    <property type="match status" value="1"/>
</dbReference>
<comment type="caution">
    <text evidence="1">The sequence shown here is derived from an EMBL/GenBank/DDBJ whole genome shotgun (WGS) entry which is preliminary data.</text>
</comment>
<sequence>MTSPAEDVWYDAEAGPLVRLYAITGGRTETPPGDFTLGAIVQRVPDATPATDLSHEQATVVELAERPVSVSEVAARLGLPLGTVRVILSDLRDAGLIHVPRSRDASQAPNMQLLQRVLSGLNSL</sequence>